<dbReference type="PANTHER" id="PTHR33867">
    <property type="entry name" value="RIBOSOME MATURATION FACTOR RIMP"/>
    <property type="match status" value="1"/>
</dbReference>
<dbReference type="InterPro" id="IPR003728">
    <property type="entry name" value="Ribosome_maturation_RimP"/>
</dbReference>
<dbReference type="PANTHER" id="PTHR33867:SF1">
    <property type="entry name" value="RIBOSOME MATURATION FACTOR RIMP"/>
    <property type="match status" value="1"/>
</dbReference>
<evidence type="ECO:0000259" key="4">
    <source>
        <dbReference type="Pfam" id="PF02576"/>
    </source>
</evidence>
<keyword evidence="1 3" id="KW-0963">Cytoplasm</keyword>
<comment type="function">
    <text evidence="3">Required for maturation of 30S ribosomal subunits.</text>
</comment>
<dbReference type="GO" id="GO:0006412">
    <property type="term" value="P:translation"/>
    <property type="evidence" value="ECO:0007669"/>
    <property type="project" value="TreeGrafter"/>
</dbReference>
<evidence type="ECO:0000256" key="2">
    <source>
        <dbReference type="ARBA" id="ARBA00022517"/>
    </source>
</evidence>
<dbReference type="GO" id="GO:0000028">
    <property type="term" value="P:ribosomal small subunit assembly"/>
    <property type="evidence" value="ECO:0007669"/>
    <property type="project" value="TreeGrafter"/>
</dbReference>
<comment type="caution">
    <text evidence="6">The sequence shown here is derived from an EMBL/GenBank/DDBJ whole genome shotgun (WGS) entry which is preliminary data.</text>
</comment>
<organism evidence="6 7">
    <name type="scientific">Corynebacterium canis</name>
    <dbReference type="NCBI Taxonomy" id="679663"/>
    <lineage>
        <taxon>Bacteria</taxon>
        <taxon>Bacillati</taxon>
        <taxon>Actinomycetota</taxon>
        <taxon>Actinomycetes</taxon>
        <taxon>Mycobacteriales</taxon>
        <taxon>Corynebacteriaceae</taxon>
        <taxon>Corynebacterium</taxon>
    </lineage>
</organism>
<name>A0A5C5UML3_9CORY</name>
<dbReference type="GO" id="GO:0005829">
    <property type="term" value="C:cytosol"/>
    <property type="evidence" value="ECO:0007669"/>
    <property type="project" value="TreeGrafter"/>
</dbReference>
<dbReference type="SUPFAM" id="SSF75420">
    <property type="entry name" value="YhbC-like, N-terminal domain"/>
    <property type="match status" value="1"/>
</dbReference>
<evidence type="ECO:0000313" key="7">
    <source>
        <dbReference type="Proteomes" id="UP000320791"/>
    </source>
</evidence>
<dbReference type="Gene3D" id="3.30.300.70">
    <property type="entry name" value="RimP-like superfamily, N-terminal"/>
    <property type="match status" value="1"/>
</dbReference>
<accession>A0A5C5UML3</accession>
<proteinExistence type="inferred from homology"/>
<feature type="domain" description="Ribosome maturation factor RimP C-terminal" evidence="5">
    <location>
        <begin position="92"/>
        <end position="159"/>
    </location>
</feature>
<dbReference type="NCBIfam" id="NF000930">
    <property type="entry name" value="PRK00092.2-2"/>
    <property type="match status" value="1"/>
</dbReference>
<dbReference type="OrthoDB" id="9805006at2"/>
<comment type="similarity">
    <text evidence="3">Belongs to the RimP family.</text>
</comment>
<dbReference type="InterPro" id="IPR028998">
    <property type="entry name" value="RimP_C"/>
</dbReference>
<dbReference type="Proteomes" id="UP000320791">
    <property type="component" value="Unassembled WGS sequence"/>
</dbReference>
<feature type="domain" description="Ribosome maturation factor RimP N-terminal" evidence="4">
    <location>
        <begin position="12"/>
        <end position="89"/>
    </location>
</feature>
<sequence>MAFPTPETLRPLVEPIVSSRNMDVERVRVNRAGSKSVVAIAVDSDAHPDLDALEGLSQEIGEAFDRAEEAGVVSFGAGYTLEVSTPGVDHPLTLPRHWRRNVGRMVALTDAAGAVTRGRIGALNADGDHVILITRNGKQLQVAPIELAAVAKAVVEVEFAEIPAAERQLAAATYEDSLARREDYK</sequence>
<evidence type="ECO:0000256" key="1">
    <source>
        <dbReference type="ARBA" id="ARBA00022490"/>
    </source>
</evidence>
<comment type="subcellular location">
    <subcellularLocation>
        <location evidence="3">Cytoplasm</location>
    </subcellularLocation>
</comment>
<keyword evidence="7" id="KW-1185">Reference proteome</keyword>
<keyword evidence="2 3" id="KW-0690">Ribosome biogenesis</keyword>
<dbReference type="AlphaFoldDB" id="A0A5C5UML3"/>
<gene>
    <name evidence="3 6" type="primary">rimP</name>
    <name evidence="6" type="ORF">FRX94_03630</name>
</gene>
<dbReference type="InterPro" id="IPR035956">
    <property type="entry name" value="RimP_N_sf"/>
</dbReference>
<dbReference type="HAMAP" id="MF_01077">
    <property type="entry name" value="RimP"/>
    <property type="match status" value="1"/>
</dbReference>
<evidence type="ECO:0000313" key="6">
    <source>
        <dbReference type="EMBL" id="TWT26942.1"/>
    </source>
</evidence>
<evidence type="ECO:0000259" key="5">
    <source>
        <dbReference type="Pfam" id="PF17384"/>
    </source>
</evidence>
<dbReference type="Pfam" id="PF17384">
    <property type="entry name" value="DUF150_C"/>
    <property type="match status" value="1"/>
</dbReference>
<dbReference type="InterPro" id="IPR028989">
    <property type="entry name" value="RimP_N"/>
</dbReference>
<protein>
    <recommendedName>
        <fullName evidence="3">Ribosome maturation factor RimP</fullName>
    </recommendedName>
</protein>
<dbReference type="Pfam" id="PF02576">
    <property type="entry name" value="RimP_N"/>
    <property type="match status" value="1"/>
</dbReference>
<dbReference type="EMBL" id="VOHM01000005">
    <property type="protein sequence ID" value="TWT26942.1"/>
    <property type="molecule type" value="Genomic_DNA"/>
</dbReference>
<dbReference type="RefSeq" id="WP_146323760.1">
    <property type="nucleotide sequence ID" value="NZ_BAABLR010000015.1"/>
</dbReference>
<evidence type="ECO:0000256" key="3">
    <source>
        <dbReference type="HAMAP-Rule" id="MF_01077"/>
    </source>
</evidence>
<reference evidence="6 7" key="1">
    <citation type="submission" date="2019-08" db="EMBL/GenBank/DDBJ databases">
        <authorList>
            <person name="Lei W."/>
        </authorList>
    </citation>
    <scope>NUCLEOTIDE SEQUENCE [LARGE SCALE GENOMIC DNA]</scope>
    <source>
        <strain evidence="6 7">CCUG 58627</strain>
    </source>
</reference>